<organism evidence="1 2">
    <name type="scientific">Panicum virgatum</name>
    <name type="common">Blackwell switchgrass</name>
    <dbReference type="NCBI Taxonomy" id="38727"/>
    <lineage>
        <taxon>Eukaryota</taxon>
        <taxon>Viridiplantae</taxon>
        <taxon>Streptophyta</taxon>
        <taxon>Embryophyta</taxon>
        <taxon>Tracheophyta</taxon>
        <taxon>Spermatophyta</taxon>
        <taxon>Magnoliopsida</taxon>
        <taxon>Liliopsida</taxon>
        <taxon>Poales</taxon>
        <taxon>Poaceae</taxon>
        <taxon>PACMAD clade</taxon>
        <taxon>Panicoideae</taxon>
        <taxon>Panicodae</taxon>
        <taxon>Paniceae</taxon>
        <taxon>Panicinae</taxon>
        <taxon>Panicum</taxon>
        <taxon>Panicum sect. Hiantes</taxon>
    </lineage>
</organism>
<dbReference type="PANTHER" id="PTHR33186">
    <property type="entry name" value="OS10G0136150 PROTEIN-RELATED"/>
    <property type="match status" value="1"/>
</dbReference>
<dbReference type="EMBL" id="CM029053">
    <property type="protein sequence ID" value="KAG2549068.1"/>
    <property type="molecule type" value="Genomic_DNA"/>
</dbReference>
<keyword evidence="2" id="KW-1185">Reference proteome</keyword>
<dbReference type="PANTHER" id="PTHR33186:SF15">
    <property type="entry name" value="OS06G0249850 PROTEIN"/>
    <property type="match status" value="1"/>
</dbReference>
<gene>
    <name evidence="1" type="ORF">PVAP13_9KG293500</name>
</gene>
<proteinExistence type="predicted"/>
<accession>A0A8T0NJJ3</accession>
<evidence type="ECO:0000313" key="1">
    <source>
        <dbReference type="EMBL" id="KAG2549068.1"/>
    </source>
</evidence>
<name>A0A8T0NJJ3_PANVG</name>
<reference evidence="1" key="1">
    <citation type="submission" date="2020-05" db="EMBL/GenBank/DDBJ databases">
        <title>WGS assembly of Panicum virgatum.</title>
        <authorList>
            <person name="Lovell J.T."/>
            <person name="Jenkins J."/>
            <person name="Shu S."/>
            <person name="Juenger T.E."/>
            <person name="Schmutz J."/>
        </authorList>
    </citation>
    <scope>NUCLEOTIDE SEQUENCE</scope>
    <source>
        <strain evidence="1">AP13</strain>
    </source>
</reference>
<dbReference type="AlphaFoldDB" id="A0A8T0NJJ3"/>
<comment type="caution">
    <text evidence="1">The sequence shown here is derived from an EMBL/GenBank/DDBJ whole genome shotgun (WGS) entry which is preliminary data.</text>
</comment>
<sequence>MLGFLLNIRADADADASGVSRSRCVPTAAFCLRHAETRSWRVLDARHGHVLLQQQPADPNCVDLLVWDLVTKEQRSPRSSGRCPARRRRHRGRLDCSAWLLRFSALSPLALATTLIATVDPSSWLLSSSMILKRWTATCAPTHPNLLHGAKESPLASSGQISRMELPTGCVRSKPRVFTTTEGGALGIATIRRDYKLYIWSREDTGYSSRWIQTRVIKLERLLPVDAFFGSAERPYVVGFAYRIGLLFFWANNVLYTVHVKTCEVKKLYKGHTIYNVVPYMSFYTPVLGAAFTGKGASAGG</sequence>
<evidence type="ECO:0000313" key="2">
    <source>
        <dbReference type="Proteomes" id="UP000823388"/>
    </source>
</evidence>
<dbReference type="Proteomes" id="UP000823388">
    <property type="component" value="Chromosome 9K"/>
</dbReference>
<protein>
    <submittedName>
        <fullName evidence="1">Uncharacterized protein</fullName>
    </submittedName>
</protein>